<sequence length="247" mass="27218">MLRIASHQAAMDLVPMRVYCRSSVSDHKKVQVQLPMANIEPPLRPRGIVALDWALDGAGADTTQTRRPSAANLWEQRDNAGARLRVCGSLSCRAAKADDGHSVWHLLSAAQVYPVATQPLQLLPRCCPTQAAKWSKRMHALRERRHRPLLAGIQAQGGIVGAENYAARQHIPADMQMFVWISTVMVIGHSGSLEEEEVAGASRELALHPATLRRGVKPHDDSRIAQYDDGDSTYPVSAQAWFLHAQM</sequence>
<organism evidence="1 2">
    <name type="scientific">Wolfiporia cocos (strain MD-104)</name>
    <name type="common">Brown rot fungus</name>
    <dbReference type="NCBI Taxonomy" id="742152"/>
    <lineage>
        <taxon>Eukaryota</taxon>
        <taxon>Fungi</taxon>
        <taxon>Dikarya</taxon>
        <taxon>Basidiomycota</taxon>
        <taxon>Agaricomycotina</taxon>
        <taxon>Agaricomycetes</taxon>
        <taxon>Polyporales</taxon>
        <taxon>Phaeolaceae</taxon>
        <taxon>Wolfiporia</taxon>
    </lineage>
</organism>
<name>A0A2H3K3Q1_WOLCO</name>
<reference evidence="1 2" key="1">
    <citation type="journal article" date="2012" name="Science">
        <title>The Paleozoic origin of enzymatic lignin decomposition reconstructed from 31 fungal genomes.</title>
        <authorList>
            <person name="Floudas D."/>
            <person name="Binder M."/>
            <person name="Riley R."/>
            <person name="Barry K."/>
            <person name="Blanchette R.A."/>
            <person name="Henrissat B."/>
            <person name="Martinez A.T."/>
            <person name="Otillar R."/>
            <person name="Spatafora J.W."/>
            <person name="Yadav J.S."/>
            <person name="Aerts A."/>
            <person name="Benoit I."/>
            <person name="Boyd A."/>
            <person name="Carlson A."/>
            <person name="Copeland A."/>
            <person name="Coutinho P.M."/>
            <person name="de Vries R.P."/>
            <person name="Ferreira P."/>
            <person name="Findley K."/>
            <person name="Foster B."/>
            <person name="Gaskell J."/>
            <person name="Glotzer D."/>
            <person name="Gorecki P."/>
            <person name="Heitman J."/>
            <person name="Hesse C."/>
            <person name="Hori C."/>
            <person name="Igarashi K."/>
            <person name="Jurgens J.A."/>
            <person name="Kallen N."/>
            <person name="Kersten P."/>
            <person name="Kohler A."/>
            <person name="Kuees U."/>
            <person name="Kumar T.K.A."/>
            <person name="Kuo A."/>
            <person name="LaButti K."/>
            <person name="Larrondo L.F."/>
            <person name="Lindquist E."/>
            <person name="Ling A."/>
            <person name="Lombard V."/>
            <person name="Lucas S."/>
            <person name="Lundell T."/>
            <person name="Martin R."/>
            <person name="McLaughlin D.J."/>
            <person name="Morgenstern I."/>
            <person name="Morin E."/>
            <person name="Murat C."/>
            <person name="Nagy L.G."/>
            <person name="Nolan M."/>
            <person name="Ohm R.A."/>
            <person name="Patyshakuliyeva A."/>
            <person name="Rokas A."/>
            <person name="Ruiz-Duenas F.J."/>
            <person name="Sabat G."/>
            <person name="Salamov A."/>
            <person name="Samejima M."/>
            <person name="Schmutz J."/>
            <person name="Slot J.C."/>
            <person name="St John F."/>
            <person name="Stenlid J."/>
            <person name="Sun H."/>
            <person name="Sun S."/>
            <person name="Syed K."/>
            <person name="Tsang A."/>
            <person name="Wiebenga A."/>
            <person name="Young D."/>
            <person name="Pisabarro A."/>
            <person name="Eastwood D.C."/>
            <person name="Martin F."/>
            <person name="Cullen D."/>
            <person name="Grigoriev I.V."/>
            <person name="Hibbett D.S."/>
        </authorList>
    </citation>
    <scope>NUCLEOTIDE SEQUENCE [LARGE SCALE GENOMIC DNA]</scope>
    <source>
        <strain evidence="1 2">MD-104</strain>
    </source>
</reference>
<evidence type="ECO:0000313" key="1">
    <source>
        <dbReference type="EMBL" id="PCH43047.1"/>
    </source>
</evidence>
<protein>
    <submittedName>
        <fullName evidence="1">Uncharacterized protein</fullName>
    </submittedName>
</protein>
<evidence type="ECO:0000313" key="2">
    <source>
        <dbReference type="Proteomes" id="UP000218811"/>
    </source>
</evidence>
<dbReference type="EMBL" id="KB468135">
    <property type="protein sequence ID" value="PCH43047.1"/>
    <property type="molecule type" value="Genomic_DNA"/>
</dbReference>
<dbReference type="AlphaFoldDB" id="A0A2H3K3Q1"/>
<dbReference type="Proteomes" id="UP000218811">
    <property type="component" value="Unassembled WGS sequence"/>
</dbReference>
<gene>
    <name evidence="1" type="ORF">WOLCODRAFT_164198</name>
</gene>
<accession>A0A2H3K3Q1</accession>
<proteinExistence type="predicted"/>
<keyword evidence="2" id="KW-1185">Reference proteome</keyword>